<evidence type="ECO:0000313" key="13">
    <source>
        <dbReference type="Proteomes" id="UP001229244"/>
    </source>
</evidence>
<comment type="similarity">
    <text evidence="2 9">Belongs to the NAPRTase family.</text>
</comment>
<dbReference type="NCBIfam" id="TIGR01513">
    <property type="entry name" value="NAPRTase_put"/>
    <property type="match status" value="1"/>
</dbReference>
<dbReference type="RefSeq" id="WP_306884530.1">
    <property type="nucleotide sequence ID" value="NZ_JAUSUL010000001.1"/>
</dbReference>
<evidence type="ECO:0000256" key="6">
    <source>
        <dbReference type="ARBA" id="ARBA00022642"/>
    </source>
</evidence>
<protein>
    <recommendedName>
        <fullName evidence="3 9">Nicotinate phosphoribosyltransferase</fullName>
        <ecNumber evidence="3 9">6.3.4.21</ecNumber>
    </recommendedName>
</protein>
<dbReference type="NCBIfam" id="NF006696">
    <property type="entry name" value="PRK09243.1-3"/>
    <property type="match status" value="1"/>
</dbReference>
<dbReference type="GO" id="GO:0004516">
    <property type="term" value="F:nicotinate phosphoribosyltransferase activity"/>
    <property type="evidence" value="ECO:0007669"/>
    <property type="project" value="UniProtKB-UniRule"/>
</dbReference>
<dbReference type="InterPro" id="IPR041525">
    <property type="entry name" value="N/Namide_PRibTrfase"/>
</dbReference>
<dbReference type="InterPro" id="IPR036068">
    <property type="entry name" value="Nicotinate_pribotase-like_C"/>
</dbReference>
<dbReference type="InterPro" id="IPR006405">
    <property type="entry name" value="Nic_PRibTrfase_pncB"/>
</dbReference>
<keyword evidence="13" id="KW-1185">Reference proteome</keyword>
<evidence type="ECO:0000256" key="4">
    <source>
        <dbReference type="ARBA" id="ARBA00022553"/>
    </source>
</evidence>
<dbReference type="Pfam" id="PF04095">
    <property type="entry name" value="NAPRTase"/>
    <property type="match status" value="1"/>
</dbReference>
<keyword evidence="4" id="KW-0597">Phosphoprotein</keyword>
<dbReference type="InterPro" id="IPR013785">
    <property type="entry name" value="Aldolase_TIM"/>
</dbReference>
<accession>A0AAE4AS81</accession>
<dbReference type="PANTHER" id="PTHR11098:SF1">
    <property type="entry name" value="NICOTINATE PHOSPHORIBOSYLTRANSFERASE"/>
    <property type="match status" value="1"/>
</dbReference>
<evidence type="ECO:0000313" key="12">
    <source>
        <dbReference type="EMBL" id="MDQ0314745.1"/>
    </source>
</evidence>
<dbReference type="Gene3D" id="3.20.20.70">
    <property type="entry name" value="Aldolase class I"/>
    <property type="match status" value="1"/>
</dbReference>
<dbReference type="InterPro" id="IPR007229">
    <property type="entry name" value="Nic_PRibTrfase-Fam"/>
</dbReference>
<comment type="function">
    <text evidence="9">Catalyzes the first step in the biosynthesis of NAD from nicotinic acid, the ATP-dependent synthesis of beta-nicotinate D-ribonucleotide from nicotinate and 5-phospho-D-ribose 1-phosphate.</text>
</comment>
<dbReference type="NCBIfam" id="NF009131">
    <property type="entry name" value="PRK12484.1"/>
    <property type="match status" value="1"/>
</dbReference>
<dbReference type="GO" id="GO:0005829">
    <property type="term" value="C:cytosol"/>
    <property type="evidence" value="ECO:0007669"/>
    <property type="project" value="TreeGrafter"/>
</dbReference>
<gene>
    <name evidence="12" type="ORF">J2S73_001182</name>
</gene>
<evidence type="ECO:0000256" key="9">
    <source>
        <dbReference type="RuleBase" id="RU365100"/>
    </source>
</evidence>
<evidence type="ECO:0000256" key="5">
    <source>
        <dbReference type="ARBA" id="ARBA00022598"/>
    </source>
</evidence>
<dbReference type="Proteomes" id="UP001229244">
    <property type="component" value="Unassembled WGS sequence"/>
</dbReference>
<keyword evidence="12" id="KW-0328">Glycosyltransferase</keyword>
<proteinExistence type="inferred from homology"/>
<dbReference type="FunFam" id="3.20.20.70:FF:000076">
    <property type="entry name" value="Nicotinate phosphoribosyltransferase"/>
    <property type="match status" value="1"/>
</dbReference>
<organism evidence="12 13">
    <name type="scientific">Amorphus orientalis</name>
    <dbReference type="NCBI Taxonomy" id="649198"/>
    <lineage>
        <taxon>Bacteria</taxon>
        <taxon>Pseudomonadati</taxon>
        <taxon>Pseudomonadota</taxon>
        <taxon>Alphaproteobacteria</taxon>
        <taxon>Hyphomicrobiales</taxon>
        <taxon>Amorphaceae</taxon>
        <taxon>Amorphus</taxon>
    </lineage>
</organism>
<sequence>MALPPLGIPYDDAAIFTDLYQLSMLQSYYREGMEGEAVFTLFFRKLPETRNYMLAAGLDPVLEYLETLHFSGEALAYLESTGRFEAAFLDQLTGFRFTGSVRAVAEGTPVFPHAPILEIAAPIAEAQLIETLLINQITVSTILASKAARVVEAAKGRPVIDFGTRRAHGFDAGNKAARSAYIAGCVSTANVLAGKLYDLPIAGTMAHSYVEAWKDEYEAFRHFVSLYPETVLLIDTYDPIQGVENVIRLSRELGDGFRVRAVRLDSGDLAELSKEVRRRLDAAGLNAVEIVVSGGLDEYRVADLIAADAPINGFGVGTRLTTSSDAAELDIAYKLAAYDGEGRMKLSPLRKNLPGAKQVARVEEDGTAVRDIVCRDTETGFGRPLLETVMIDGERTDAGRRSLDQMRETARTEIARLPAPLRELAPAETPYAVVVSDELTRYTDAIETELSAKT</sequence>
<dbReference type="EC" id="6.3.4.21" evidence="3 9"/>
<dbReference type="InterPro" id="IPR040727">
    <property type="entry name" value="NAPRTase_N"/>
</dbReference>
<name>A0AAE4AS81_9HYPH</name>
<dbReference type="Pfam" id="PF17767">
    <property type="entry name" value="NAPRTase_N"/>
    <property type="match status" value="1"/>
</dbReference>
<keyword evidence="6 9" id="KW-0662">Pyridine nucleotide biosynthesis</keyword>
<dbReference type="EMBL" id="JAUSUL010000001">
    <property type="protein sequence ID" value="MDQ0314745.1"/>
    <property type="molecule type" value="Genomic_DNA"/>
</dbReference>
<comment type="pathway">
    <text evidence="1 9">Cofactor biosynthesis; NAD(+) biosynthesis; nicotinate D-ribonucleotide from nicotinate: step 1/1.</text>
</comment>
<dbReference type="SUPFAM" id="SSF54675">
    <property type="entry name" value="Nicotinate/Quinolinate PRTase N-terminal domain-like"/>
    <property type="match status" value="1"/>
</dbReference>
<dbReference type="GO" id="GO:0034355">
    <property type="term" value="P:NAD+ biosynthetic process via the salvage pathway"/>
    <property type="evidence" value="ECO:0007669"/>
    <property type="project" value="TreeGrafter"/>
</dbReference>
<evidence type="ECO:0000256" key="2">
    <source>
        <dbReference type="ARBA" id="ARBA00010897"/>
    </source>
</evidence>
<evidence type="ECO:0000256" key="1">
    <source>
        <dbReference type="ARBA" id="ARBA00004952"/>
    </source>
</evidence>
<evidence type="ECO:0000256" key="7">
    <source>
        <dbReference type="ARBA" id="ARBA00022679"/>
    </source>
</evidence>
<evidence type="ECO:0000259" key="11">
    <source>
        <dbReference type="Pfam" id="PF17767"/>
    </source>
</evidence>
<dbReference type="AlphaFoldDB" id="A0AAE4AS81"/>
<keyword evidence="7 9" id="KW-0808">Transferase</keyword>
<dbReference type="PANTHER" id="PTHR11098">
    <property type="entry name" value="NICOTINATE PHOSPHORIBOSYLTRANSFERASE"/>
    <property type="match status" value="1"/>
</dbReference>
<comment type="caution">
    <text evidence="12">The sequence shown here is derived from an EMBL/GenBank/DDBJ whole genome shotgun (WGS) entry which is preliminary data.</text>
</comment>
<keyword evidence="5 9" id="KW-0436">Ligase</keyword>
<dbReference type="SUPFAM" id="SSF51690">
    <property type="entry name" value="Nicotinate/Quinolinate PRTase C-terminal domain-like"/>
    <property type="match status" value="1"/>
</dbReference>
<dbReference type="CDD" id="cd01570">
    <property type="entry name" value="NAPRTase_A"/>
    <property type="match status" value="1"/>
</dbReference>
<dbReference type="PIRSF" id="PIRSF000484">
    <property type="entry name" value="NAPRT"/>
    <property type="match status" value="1"/>
</dbReference>
<evidence type="ECO:0000256" key="3">
    <source>
        <dbReference type="ARBA" id="ARBA00013236"/>
    </source>
</evidence>
<reference evidence="12" key="1">
    <citation type="submission" date="2023-07" db="EMBL/GenBank/DDBJ databases">
        <title>Genomic Encyclopedia of Type Strains, Phase IV (KMG-IV): sequencing the most valuable type-strain genomes for metagenomic binning, comparative biology and taxonomic classification.</title>
        <authorList>
            <person name="Goeker M."/>
        </authorList>
    </citation>
    <scope>NUCLEOTIDE SEQUENCE</scope>
    <source>
        <strain evidence="12">DSM 21202</strain>
    </source>
</reference>
<feature type="domain" description="Nicotinate/nicotinamide phosphoribosyltransferase" evidence="10">
    <location>
        <begin position="160"/>
        <end position="337"/>
    </location>
</feature>
<dbReference type="GO" id="GO:0047280">
    <property type="term" value="F:nicotinamide phosphoribosyltransferase activity"/>
    <property type="evidence" value="ECO:0007669"/>
    <property type="project" value="UniProtKB-ARBA"/>
</dbReference>
<dbReference type="Gene3D" id="3.20.140.10">
    <property type="entry name" value="nicotinate phosphoribosyltransferase"/>
    <property type="match status" value="1"/>
</dbReference>
<evidence type="ECO:0000256" key="8">
    <source>
        <dbReference type="ARBA" id="ARBA00048668"/>
    </source>
</evidence>
<evidence type="ECO:0000259" key="10">
    <source>
        <dbReference type="Pfam" id="PF04095"/>
    </source>
</evidence>
<feature type="domain" description="Nicotinate phosphoribosyltransferase N-terminal" evidence="11">
    <location>
        <begin position="16"/>
        <end position="137"/>
    </location>
</feature>
<comment type="catalytic activity">
    <reaction evidence="8 9">
        <text>5-phospho-alpha-D-ribose 1-diphosphate + nicotinate + ATP + H2O = nicotinate beta-D-ribonucleotide + ADP + phosphate + diphosphate</text>
        <dbReference type="Rhea" id="RHEA:36163"/>
        <dbReference type="ChEBI" id="CHEBI:15377"/>
        <dbReference type="ChEBI" id="CHEBI:30616"/>
        <dbReference type="ChEBI" id="CHEBI:32544"/>
        <dbReference type="ChEBI" id="CHEBI:33019"/>
        <dbReference type="ChEBI" id="CHEBI:43474"/>
        <dbReference type="ChEBI" id="CHEBI:57502"/>
        <dbReference type="ChEBI" id="CHEBI:58017"/>
        <dbReference type="ChEBI" id="CHEBI:456216"/>
        <dbReference type="EC" id="6.3.4.21"/>
    </reaction>
</comment>
<comment type="PTM">
    <text evidence="9">Transiently phosphorylated on a His residue during the reaction cycle. Phosphorylation strongly increases the affinity for substrates and increases the rate of nicotinate D-ribonucleotide production. Dephosphorylation regenerates the low-affinity form of the enzyme, leading to product release.</text>
</comment>